<accession>A0ABQ2C2M2</accession>
<organism evidence="1 2">
    <name type="scientific">Winogradskyella haliclonae</name>
    <dbReference type="NCBI Taxonomy" id="2048558"/>
    <lineage>
        <taxon>Bacteria</taxon>
        <taxon>Pseudomonadati</taxon>
        <taxon>Bacteroidota</taxon>
        <taxon>Flavobacteriia</taxon>
        <taxon>Flavobacteriales</taxon>
        <taxon>Flavobacteriaceae</taxon>
        <taxon>Winogradskyella</taxon>
    </lineage>
</organism>
<sequence length="279" mass="32691">MKYWRYIFGLLVVFSCNDKKGLDLPLEDYKNEIKALNSKDYYNYWEALNNFDQKVVVEAKNYKAYDSLSLVTLIKSALFYELKGDSIFKAPNSYNEFFFIHNLIPKSNLDFWPLLIKQKEVTGKLLMFPSYQLEGLTGSFYDYSVFGQDSIYDSLLSKIKPKSETKLSEALIDTYIETKRIQKLSIKENIGAWHRKRFKSEAYEAPKGHFELLKLSDDGYYIRFNKAGFRPVDIIDKNNKSLTFKPKHDPFGWYFVLNNDGNLSLYNEKNALLIAYTKV</sequence>
<reference evidence="2" key="1">
    <citation type="journal article" date="2019" name="Int. J. Syst. Evol. Microbiol.">
        <title>The Global Catalogue of Microorganisms (GCM) 10K type strain sequencing project: providing services to taxonomists for standard genome sequencing and annotation.</title>
        <authorList>
            <consortium name="The Broad Institute Genomics Platform"/>
            <consortium name="The Broad Institute Genome Sequencing Center for Infectious Disease"/>
            <person name="Wu L."/>
            <person name="Ma J."/>
        </authorList>
    </citation>
    <scope>NUCLEOTIDE SEQUENCE [LARGE SCALE GENOMIC DNA]</scope>
    <source>
        <strain evidence="2">CCM 8681</strain>
    </source>
</reference>
<proteinExistence type="predicted"/>
<gene>
    <name evidence="1" type="ORF">GCM10011444_26270</name>
</gene>
<comment type="caution">
    <text evidence="1">The sequence shown here is derived from an EMBL/GenBank/DDBJ whole genome shotgun (WGS) entry which is preliminary data.</text>
</comment>
<dbReference type="EMBL" id="BMDQ01000004">
    <property type="protein sequence ID" value="GGI58318.1"/>
    <property type="molecule type" value="Genomic_DNA"/>
</dbReference>
<evidence type="ECO:0000313" key="1">
    <source>
        <dbReference type="EMBL" id="GGI58318.1"/>
    </source>
</evidence>
<name>A0ABQ2C2M2_9FLAO</name>
<keyword evidence="2" id="KW-1185">Reference proteome</keyword>
<dbReference type="RefSeq" id="WP_188375225.1">
    <property type="nucleotide sequence ID" value="NZ_BMDQ01000004.1"/>
</dbReference>
<dbReference type="PROSITE" id="PS51257">
    <property type="entry name" value="PROKAR_LIPOPROTEIN"/>
    <property type="match status" value="1"/>
</dbReference>
<evidence type="ECO:0000313" key="2">
    <source>
        <dbReference type="Proteomes" id="UP000624701"/>
    </source>
</evidence>
<dbReference type="Proteomes" id="UP000624701">
    <property type="component" value="Unassembled WGS sequence"/>
</dbReference>
<protein>
    <submittedName>
        <fullName evidence="1">Uncharacterized protein</fullName>
    </submittedName>
</protein>